<dbReference type="PANTHER" id="PTHR30629:SF2">
    <property type="entry name" value="PROPHAGE INTEGRASE INTS-RELATED"/>
    <property type="match status" value="1"/>
</dbReference>
<evidence type="ECO:0000313" key="3">
    <source>
        <dbReference type="EMBL" id="CAH9053700.1"/>
    </source>
</evidence>
<dbReference type="Proteomes" id="UP001152485">
    <property type="component" value="Unassembled WGS sequence"/>
</dbReference>
<proteinExistence type="inferred from homology"/>
<dbReference type="InterPro" id="IPR011010">
    <property type="entry name" value="DNA_brk_join_enz"/>
</dbReference>
<dbReference type="SUPFAM" id="SSF56349">
    <property type="entry name" value="DNA breaking-rejoining enzymes"/>
    <property type="match status" value="1"/>
</dbReference>
<keyword evidence="2" id="KW-0229">DNA integration</keyword>
<evidence type="ECO:0000313" key="4">
    <source>
        <dbReference type="Proteomes" id="UP001152485"/>
    </source>
</evidence>
<dbReference type="EMBL" id="CAMAPD010000003">
    <property type="protein sequence ID" value="CAH9053700.1"/>
    <property type="molecule type" value="Genomic_DNA"/>
</dbReference>
<accession>A0ABM9GF29</accession>
<dbReference type="InterPro" id="IPR050808">
    <property type="entry name" value="Phage_Integrase"/>
</dbReference>
<dbReference type="PANTHER" id="PTHR30629">
    <property type="entry name" value="PROPHAGE INTEGRASE"/>
    <property type="match status" value="1"/>
</dbReference>
<evidence type="ECO:0000256" key="1">
    <source>
        <dbReference type="ARBA" id="ARBA00008857"/>
    </source>
</evidence>
<reference evidence="3 4" key="1">
    <citation type="submission" date="2022-07" db="EMBL/GenBank/DDBJ databases">
        <authorList>
            <person name="Criscuolo A."/>
        </authorList>
    </citation>
    <scope>NUCLEOTIDE SEQUENCE [LARGE SCALE GENOMIC DNA]</scope>
    <source>
        <strain evidence="4">CIP 111951</strain>
    </source>
</reference>
<comment type="similarity">
    <text evidence="1">Belongs to the 'phage' integrase family.</text>
</comment>
<comment type="caution">
    <text evidence="3">The sequence shown here is derived from an EMBL/GenBank/DDBJ whole genome shotgun (WGS) entry which is preliminary data.</text>
</comment>
<organism evidence="3 4">
    <name type="scientific">Pseudoalteromonas holothuriae</name>
    <dbReference type="NCBI Taxonomy" id="2963714"/>
    <lineage>
        <taxon>Bacteria</taxon>
        <taxon>Pseudomonadati</taxon>
        <taxon>Pseudomonadota</taxon>
        <taxon>Gammaproteobacteria</taxon>
        <taxon>Alteromonadales</taxon>
        <taxon>Pseudoalteromonadaceae</taxon>
        <taxon>Pseudoalteromonas</taxon>
    </lineage>
</organism>
<evidence type="ECO:0000256" key="2">
    <source>
        <dbReference type="ARBA" id="ARBA00022908"/>
    </source>
</evidence>
<gene>
    <name evidence="3" type="ORF">PSECIP111951_00875</name>
</gene>
<protein>
    <recommendedName>
        <fullName evidence="5">Integrase</fullName>
    </recommendedName>
</protein>
<evidence type="ECO:0008006" key="5">
    <source>
        <dbReference type="Google" id="ProtNLM"/>
    </source>
</evidence>
<sequence length="73" mass="8373">MGDMPHFTVHDLRRKCRTLLAQQKTLGHVAERCLNHKLKGVEGIYNKHGYLDERKVVLEALATTLEKMVDTIT</sequence>
<name>A0ABM9GF29_9GAMM</name>